<comment type="caution">
    <text evidence="2">The sequence shown here is derived from an EMBL/GenBank/DDBJ whole genome shotgun (WGS) entry which is preliminary data.</text>
</comment>
<organism evidence="2 3">
    <name type="scientific">Striga asiatica</name>
    <name type="common">Asiatic witchweed</name>
    <name type="synonym">Buchnera asiatica</name>
    <dbReference type="NCBI Taxonomy" id="4170"/>
    <lineage>
        <taxon>Eukaryota</taxon>
        <taxon>Viridiplantae</taxon>
        <taxon>Streptophyta</taxon>
        <taxon>Embryophyta</taxon>
        <taxon>Tracheophyta</taxon>
        <taxon>Spermatophyta</taxon>
        <taxon>Magnoliopsida</taxon>
        <taxon>eudicotyledons</taxon>
        <taxon>Gunneridae</taxon>
        <taxon>Pentapetalae</taxon>
        <taxon>asterids</taxon>
        <taxon>lamiids</taxon>
        <taxon>Lamiales</taxon>
        <taxon>Orobanchaceae</taxon>
        <taxon>Buchnereae</taxon>
        <taxon>Striga</taxon>
    </lineage>
</organism>
<keyword evidence="2" id="KW-0648">Protein biosynthesis</keyword>
<reference evidence="3" key="1">
    <citation type="journal article" date="2019" name="Curr. Biol.">
        <title>Genome Sequence of Striga asiatica Provides Insight into the Evolution of Plant Parasitism.</title>
        <authorList>
            <person name="Yoshida S."/>
            <person name="Kim S."/>
            <person name="Wafula E.K."/>
            <person name="Tanskanen J."/>
            <person name="Kim Y.M."/>
            <person name="Honaas L."/>
            <person name="Yang Z."/>
            <person name="Spallek T."/>
            <person name="Conn C.E."/>
            <person name="Ichihashi Y."/>
            <person name="Cheong K."/>
            <person name="Cui S."/>
            <person name="Der J.P."/>
            <person name="Gundlach H."/>
            <person name="Jiao Y."/>
            <person name="Hori C."/>
            <person name="Ishida J.K."/>
            <person name="Kasahara H."/>
            <person name="Kiba T."/>
            <person name="Kim M.S."/>
            <person name="Koo N."/>
            <person name="Laohavisit A."/>
            <person name="Lee Y.H."/>
            <person name="Lumba S."/>
            <person name="McCourt P."/>
            <person name="Mortimer J.C."/>
            <person name="Mutuku J.M."/>
            <person name="Nomura T."/>
            <person name="Sasaki-Sekimoto Y."/>
            <person name="Seto Y."/>
            <person name="Wang Y."/>
            <person name="Wakatake T."/>
            <person name="Sakakibara H."/>
            <person name="Demura T."/>
            <person name="Yamaguchi S."/>
            <person name="Yoneyama K."/>
            <person name="Manabe R.I."/>
            <person name="Nelson D.C."/>
            <person name="Schulman A.H."/>
            <person name="Timko M.P."/>
            <person name="dePamphilis C.W."/>
            <person name="Choi D."/>
            <person name="Shirasu K."/>
        </authorList>
    </citation>
    <scope>NUCLEOTIDE SEQUENCE [LARGE SCALE GENOMIC DNA]</scope>
    <source>
        <strain evidence="3">cv. UVA1</strain>
    </source>
</reference>
<proteinExistence type="predicted"/>
<keyword evidence="3" id="KW-1185">Reference proteome</keyword>
<gene>
    <name evidence="2" type="ORF">STAS_04360</name>
</gene>
<feature type="compositionally biased region" description="Polar residues" evidence="1">
    <location>
        <begin position="67"/>
        <end position="81"/>
    </location>
</feature>
<dbReference type="AlphaFoldDB" id="A0A5A7P765"/>
<name>A0A5A7P765_STRAF</name>
<protein>
    <submittedName>
        <fullName evidence="2">Eukaryotic translation initiation factor 4 gamma1</fullName>
    </submittedName>
</protein>
<keyword evidence="2" id="KW-0396">Initiation factor</keyword>
<dbReference type="EMBL" id="BKCP01002780">
    <property type="protein sequence ID" value="GER28552.1"/>
    <property type="molecule type" value="Genomic_DNA"/>
</dbReference>
<evidence type="ECO:0000313" key="2">
    <source>
        <dbReference type="EMBL" id="GER28552.1"/>
    </source>
</evidence>
<evidence type="ECO:0000313" key="3">
    <source>
        <dbReference type="Proteomes" id="UP000325081"/>
    </source>
</evidence>
<dbReference type="Proteomes" id="UP000325081">
    <property type="component" value="Unassembled WGS sequence"/>
</dbReference>
<feature type="region of interest" description="Disordered" evidence="1">
    <location>
        <begin position="45"/>
        <end position="82"/>
    </location>
</feature>
<evidence type="ECO:0000256" key="1">
    <source>
        <dbReference type="SAM" id="MobiDB-lite"/>
    </source>
</evidence>
<dbReference type="GO" id="GO:0003743">
    <property type="term" value="F:translation initiation factor activity"/>
    <property type="evidence" value="ECO:0007669"/>
    <property type="project" value="UniProtKB-KW"/>
</dbReference>
<feature type="compositionally biased region" description="Basic and acidic residues" evidence="1">
    <location>
        <begin position="46"/>
        <end position="66"/>
    </location>
</feature>
<sequence length="115" mass="12367">MKCGSRRMLVVVGWSRWRGTGAGGGGFKLVARADSSVGGGYGVRCDANRTPHDDKSNTSQEIEHFTSRNQTPVLSKSSTGPSLFPTEHDLDVTTLHDLAGLFTISPEFASLDEQL</sequence>
<accession>A0A5A7P765</accession>